<protein>
    <recommendedName>
        <fullName evidence="5 11">Transaldolase</fullName>
        <ecNumber evidence="5 11">2.2.1.2</ecNumber>
    </recommendedName>
</protein>
<organism evidence="12 13">
    <name type="scientific">Conchiformibius kuhniae</name>
    <dbReference type="NCBI Taxonomy" id="211502"/>
    <lineage>
        <taxon>Bacteria</taxon>
        <taxon>Pseudomonadati</taxon>
        <taxon>Pseudomonadota</taxon>
        <taxon>Betaproteobacteria</taxon>
        <taxon>Neisseriales</taxon>
        <taxon>Neisseriaceae</taxon>
        <taxon>Conchiformibius</taxon>
    </lineage>
</organism>
<dbReference type="PROSITE" id="PS01054">
    <property type="entry name" value="TRANSALDOLASE_1"/>
    <property type="match status" value="1"/>
</dbReference>
<evidence type="ECO:0000313" key="12">
    <source>
        <dbReference type="EMBL" id="UOP04956.2"/>
    </source>
</evidence>
<evidence type="ECO:0000256" key="2">
    <source>
        <dbReference type="ARBA" id="ARBA00004496"/>
    </source>
</evidence>
<comment type="similarity">
    <text evidence="4 11">Belongs to the transaldolase family. Type 2 subfamily.</text>
</comment>
<dbReference type="EMBL" id="CP091521">
    <property type="protein sequence ID" value="UOP04956.2"/>
    <property type="molecule type" value="Genomic_DNA"/>
</dbReference>
<dbReference type="RefSeq" id="WP_027009070.1">
    <property type="nucleotide sequence ID" value="NZ_CP091521.1"/>
</dbReference>
<gene>
    <name evidence="11 12" type="primary">tal</name>
    <name evidence="12" type="ORF">LVJ77_00995</name>
</gene>
<accession>A0A8T9MWZ5</accession>
<comment type="catalytic activity">
    <reaction evidence="10 11">
        <text>D-sedoheptulose 7-phosphate + D-glyceraldehyde 3-phosphate = D-erythrose 4-phosphate + beta-D-fructose 6-phosphate</text>
        <dbReference type="Rhea" id="RHEA:17053"/>
        <dbReference type="ChEBI" id="CHEBI:16897"/>
        <dbReference type="ChEBI" id="CHEBI:57483"/>
        <dbReference type="ChEBI" id="CHEBI:57634"/>
        <dbReference type="ChEBI" id="CHEBI:59776"/>
        <dbReference type="EC" id="2.2.1.2"/>
    </reaction>
</comment>
<dbReference type="GO" id="GO:0004801">
    <property type="term" value="F:transaldolase activity"/>
    <property type="evidence" value="ECO:0007669"/>
    <property type="project" value="UniProtKB-UniRule"/>
</dbReference>
<dbReference type="GO" id="GO:0005975">
    <property type="term" value="P:carbohydrate metabolic process"/>
    <property type="evidence" value="ECO:0007669"/>
    <property type="project" value="InterPro"/>
</dbReference>
<sequence length="351" mass="37305">MSILAEVKKLGQHIWLDNLSRSLLQQGTLADWLAQGVSGVTSNPAIFQKAFATDPLYAADIAALKAQGKTAVEIYETLAVADVRAACDLLRPEFEASGGQGGWVSLEVSPELAHDAGGTVADAQRLHTAIDRPNAMMKIPATEAGIAAVRELAQAGISINVTLLFAHEQIRRACTAYREGIAARLAAGLPADGVQMVASFFISRIDAALDAQLPEALRGKTAIALAKTAYRDWQHHTAAPEWSELRARGANPPRLLWASTGVKNPAYPATLYVDELIGEHTVNTVPDATLAAFTEHGTARAALTENTDEAAEVLAQVRDTGADLDALAARLQTDGLKQFEEAFAKLLAELA</sequence>
<feature type="active site" description="Schiff-base intermediate with substrate" evidence="11">
    <location>
        <position position="138"/>
    </location>
</feature>
<evidence type="ECO:0000256" key="11">
    <source>
        <dbReference type="HAMAP-Rule" id="MF_00493"/>
    </source>
</evidence>
<dbReference type="Pfam" id="PF00923">
    <property type="entry name" value="TAL_FSA"/>
    <property type="match status" value="1"/>
</dbReference>
<comment type="function">
    <text evidence="1 11">Transaldolase is important for the balance of metabolites in the pentose-phosphate pathway.</text>
</comment>
<dbReference type="Gene3D" id="3.20.20.70">
    <property type="entry name" value="Aldolase class I"/>
    <property type="match status" value="1"/>
</dbReference>
<dbReference type="CDD" id="cd00955">
    <property type="entry name" value="Transaldolase_like"/>
    <property type="match status" value="1"/>
</dbReference>
<evidence type="ECO:0000256" key="4">
    <source>
        <dbReference type="ARBA" id="ARBA00008426"/>
    </source>
</evidence>
<evidence type="ECO:0000256" key="1">
    <source>
        <dbReference type="ARBA" id="ARBA00003518"/>
    </source>
</evidence>
<evidence type="ECO:0000256" key="10">
    <source>
        <dbReference type="ARBA" id="ARBA00048810"/>
    </source>
</evidence>
<evidence type="ECO:0000256" key="8">
    <source>
        <dbReference type="ARBA" id="ARBA00023126"/>
    </source>
</evidence>
<dbReference type="InterPro" id="IPR004732">
    <property type="entry name" value="Transaldolase_2"/>
</dbReference>
<proteinExistence type="inferred from homology"/>
<dbReference type="HAMAP" id="MF_00493">
    <property type="entry name" value="Transaldolase_2"/>
    <property type="match status" value="1"/>
</dbReference>
<evidence type="ECO:0000256" key="7">
    <source>
        <dbReference type="ARBA" id="ARBA00022679"/>
    </source>
</evidence>
<dbReference type="PIRSF" id="PIRSF036915">
    <property type="entry name" value="Trnald_Bac_Plnt"/>
    <property type="match status" value="1"/>
</dbReference>
<reference evidence="12" key="1">
    <citation type="journal article" date="2022" name="Res Sq">
        <title>Evolution of multicellular longitudinally dividing oral cavity symbionts (Neisseriaceae).</title>
        <authorList>
            <person name="Nyongesa S."/>
            <person name="Weber P."/>
            <person name="Bernet E."/>
            <person name="Pullido F."/>
            <person name="Nieckarz M."/>
            <person name="Delaby M."/>
            <person name="Nieves C."/>
            <person name="Viehboeck T."/>
            <person name="Krause N."/>
            <person name="Rivera-Millot A."/>
            <person name="Nakamura A."/>
            <person name="Vischer N."/>
            <person name="VanNieuwenhze M."/>
            <person name="Brun Y."/>
            <person name="Cava F."/>
            <person name="Bulgheresi S."/>
            <person name="Veyrier F."/>
        </authorList>
    </citation>
    <scope>NUCLEOTIDE SEQUENCE</scope>
    <source>
        <strain evidence="12">17694</strain>
    </source>
</reference>
<reference evidence="12" key="2">
    <citation type="submission" date="2024-09" db="EMBL/GenBank/DDBJ databases">
        <authorList>
            <person name="Veyrier F.J."/>
        </authorList>
    </citation>
    <scope>NUCLEOTIDE SEQUENCE</scope>
    <source>
        <strain evidence="12">17694</strain>
    </source>
</reference>
<comment type="subcellular location">
    <subcellularLocation>
        <location evidence="2 11">Cytoplasm</location>
    </subcellularLocation>
</comment>
<name>A0A8T9MWZ5_9NEIS</name>
<evidence type="ECO:0000313" key="13">
    <source>
        <dbReference type="Proteomes" id="UP000831534"/>
    </source>
</evidence>
<evidence type="ECO:0000256" key="3">
    <source>
        <dbReference type="ARBA" id="ARBA00004857"/>
    </source>
</evidence>
<dbReference type="InterPro" id="IPR018225">
    <property type="entry name" value="Transaldolase_AS"/>
</dbReference>
<evidence type="ECO:0000256" key="5">
    <source>
        <dbReference type="ARBA" id="ARBA00013151"/>
    </source>
</evidence>
<dbReference type="PANTHER" id="PTHR10683:SF31">
    <property type="entry name" value="TRANSALDOLASE"/>
    <property type="match status" value="1"/>
</dbReference>
<evidence type="ECO:0000256" key="6">
    <source>
        <dbReference type="ARBA" id="ARBA00022490"/>
    </source>
</evidence>
<dbReference type="AlphaFoldDB" id="A0A8T9MWZ5"/>
<dbReference type="EC" id="2.2.1.2" evidence="5 11"/>
<dbReference type="GO" id="GO:0005737">
    <property type="term" value="C:cytoplasm"/>
    <property type="evidence" value="ECO:0007669"/>
    <property type="project" value="UniProtKB-SubCell"/>
</dbReference>
<dbReference type="Proteomes" id="UP000831534">
    <property type="component" value="Chromosome"/>
</dbReference>
<dbReference type="NCBIfam" id="NF002881">
    <property type="entry name" value="PRK03343.1"/>
    <property type="match status" value="1"/>
</dbReference>
<dbReference type="PROSITE" id="PS00958">
    <property type="entry name" value="TRANSALDOLASE_2"/>
    <property type="match status" value="1"/>
</dbReference>
<comment type="pathway">
    <text evidence="3 11">Carbohydrate degradation; pentose phosphate pathway; D-glyceraldehyde 3-phosphate and beta-D-fructose 6-phosphate from D-ribose 5-phosphate and D-xylulose 5-phosphate (non-oxidative stage): step 2/3.</text>
</comment>
<dbReference type="InterPro" id="IPR013785">
    <property type="entry name" value="Aldolase_TIM"/>
</dbReference>
<keyword evidence="13" id="KW-1185">Reference proteome</keyword>
<dbReference type="InterPro" id="IPR001585">
    <property type="entry name" value="TAL/FSA"/>
</dbReference>
<keyword evidence="7 11" id="KW-0808">Transferase</keyword>
<dbReference type="SUPFAM" id="SSF51569">
    <property type="entry name" value="Aldolase"/>
    <property type="match status" value="1"/>
</dbReference>
<evidence type="ECO:0000256" key="9">
    <source>
        <dbReference type="ARBA" id="ARBA00023270"/>
    </source>
</evidence>
<keyword evidence="8 11" id="KW-0570">Pentose shunt</keyword>
<dbReference type="KEGG" id="ckh:LVJ77_00995"/>
<keyword evidence="6 11" id="KW-0963">Cytoplasm</keyword>
<dbReference type="GO" id="GO:0006098">
    <property type="term" value="P:pentose-phosphate shunt"/>
    <property type="evidence" value="ECO:0007669"/>
    <property type="project" value="UniProtKB-UniRule"/>
</dbReference>
<dbReference type="PANTHER" id="PTHR10683">
    <property type="entry name" value="TRANSALDOLASE"/>
    <property type="match status" value="1"/>
</dbReference>
<dbReference type="NCBIfam" id="TIGR00876">
    <property type="entry name" value="tal_mycobact"/>
    <property type="match status" value="1"/>
</dbReference>
<keyword evidence="9 11" id="KW-0704">Schiff base</keyword>